<keyword evidence="2" id="KW-0614">Plasmid</keyword>
<feature type="compositionally biased region" description="Polar residues" evidence="1">
    <location>
        <begin position="1"/>
        <end position="21"/>
    </location>
</feature>
<dbReference type="AlphaFoldDB" id="E8PS90"/>
<organism evidence="2">
    <name type="scientific">Yersinia pestis Java 9</name>
    <dbReference type="NCBI Taxonomy" id="880632"/>
    <lineage>
        <taxon>Bacteria</taxon>
        <taxon>Pseudomonadati</taxon>
        <taxon>Pseudomonadota</taxon>
        <taxon>Gammaproteobacteria</taxon>
        <taxon>Enterobacterales</taxon>
        <taxon>Yersiniaceae</taxon>
        <taxon>Yersinia</taxon>
    </lineage>
</organism>
<reference evidence="2" key="1">
    <citation type="journal article" date="2012" name="PLoS ONE">
        <title>Novel Plasmids and Resistance Phenotypes in Yersinia pestis: Unique Plasmid Inventory of Strain Java 9 Mediates High Levels of Arsenic Resistance.</title>
        <authorList>
            <person name="Eppinger M."/>
            <person name="Radnedge L."/>
            <person name="Andersen G."/>
            <person name="Vietri N."/>
            <person name="Severson G."/>
            <person name="Mou S."/>
            <person name="Ravel J."/>
            <person name="Worsham P.L."/>
        </authorList>
    </citation>
    <scope>NUCLEOTIDE SEQUENCE [LARGE SCALE GENOMIC DNA]</scope>
    <source>
        <strain evidence="2">Java 9</strain>
        <plasmid evidence="2">pJARS35</plasmid>
    </source>
</reference>
<sequence>MKMPASASSRWPAQPAASTATKKLKENAPQMREKKRKCSRTTGAKKPDW</sequence>
<proteinExistence type="predicted"/>
<accession>E8PS90</accession>
<evidence type="ECO:0000256" key="1">
    <source>
        <dbReference type="SAM" id="MobiDB-lite"/>
    </source>
</evidence>
<feature type="region of interest" description="Disordered" evidence="1">
    <location>
        <begin position="1"/>
        <end position="49"/>
    </location>
</feature>
<gene>
    <name evidence="2" type="ORF">YPJ_pJARS3538</name>
</gene>
<dbReference type="EMBL" id="CP002179">
    <property type="protein sequence ID" value="ADW66890.1"/>
    <property type="molecule type" value="Genomic_DNA"/>
</dbReference>
<name>E8PS90_YERPE</name>
<evidence type="ECO:0000313" key="2">
    <source>
        <dbReference type="EMBL" id="ADW66890.1"/>
    </source>
</evidence>
<protein>
    <submittedName>
        <fullName evidence="2">Uncharacterized protein</fullName>
    </submittedName>
</protein>
<geneLocation type="plasmid" evidence="2">
    <name>pJARS35</name>
</geneLocation>